<dbReference type="AlphaFoldDB" id="A0AAU9K4U3"/>
<gene>
    <name evidence="2" type="ORF">BSTOLATCC_MIC57204</name>
</gene>
<name>A0AAU9K4U3_9CILI</name>
<accession>A0AAU9K4U3</accession>
<evidence type="ECO:0000313" key="3">
    <source>
        <dbReference type="Proteomes" id="UP001162131"/>
    </source>
</evidence>
<reference evidence="2" key="1">
    <citation type="submission" date="2021-09" db="EMBL/GenBank/DDBJ databases">
        <authorList>
            <consortium name="AG Swart"/>
            <person name="Singh M."/>
            <person name="Singh A."/>
            <person name="Seah K."/>
            <person name="Emmerich C."/>
        </authorList>
    </citation>
    <scope>NUCLEOTIDE SEQUENCE</scope>
    <source>
        <strain evidence="2">ATCC30299</strain>
    </source>
</reference>
<evidence type="ECO:0000313" key="2">
    <source>
        <dbReference type="EMBL" id="CAG9332918.1"/>
    </source>
</evidence>
<protein>
    <recommendedName>
        <fullName evidence="1">BACK domain-containing protein</fullName>
    </recommendedName>
</protein>
<proteinExistence type="predicted"/>
<keyword evidence="3" id="KW-1185">Reference proteome</keyword>
<dbReference type="InterPro" id="IPR011705">
    <property type="entry name" value="BACK"/>
</dbReference>
<comment type="caution">
    <text evidence="2">The sequence shown here is derived from an EMBL/GenBank/DDBJ whole genome shotgun (WGS) entry which is preliminary data.</text>
</comment>
<dbReference type="EMBL" id="CAJZBQ010000055">
    <property type="protein sequence ID" value="CAG9332918.1"/>
    <property type="molecule type" value="Genomic_DNA"/>
</dbReference>
<organism evidence="2 3">
    <name type="scientific">Blepharisma stoltei</name>
    <dbReference type="NCBI Taxonomy" id="1481888"/>
    <lineage>
        <taxon>Eukaryota</taxon>
        <taxon>Sar</taxon>
        <taxon>Alveolata</taxon>
        <taxon>Ciliophora</taxon>
        <taxon>Postciliodesmatophora</taxon>
        <taxon>Heterotrichea</taxon>
        <taxon>Heterotrichida</taxon>
        <taxon>Blepharismidae</taxon>
        <taxon>Blepharisma</taxon>
    </lineage>
</organism>
<dbReference type="Pfam" id="PF07707">
    <property type="entry name" value="BACK"/>
    <property type="match status" value="1"/>
</dbReference>
<dbReference type="Proteomes" id="UP001162131">
    <property type="component" value="Unassembled WGS sequence"/>
</dbReference>
<sequence length="555" mass="63528">METSKSQGLFIIIEGEKINLDSSILSEINAKLPITLPHYINKTHFSQFLYLCSSTKPNLQDHDVLCKAFEIFTILQHSNSVKIAQNCIIQKLNKKSSLIFFDEAVNQLKNENQEAWKDIYEACLAKIDDYILSYTKNDFSKLSADSIEVLIGIYYSQPIASSLILALKNKREALGILDLLVKEESTSVRPNDSYDIEFCWNLSKEKSNNYLESEPFLLDFLKFSLILIRFPNESKCELYLQLSRNNEEQRIISISYSLQISDKSSFETLNLISGPNSQFLISSFGCDSINTLPSSKIALKIEKIPSAILNCIAKNPSETLLIEDLTLLPRTKLSLLLRFKHLKITNEDDALELVGRFIQENQISDDSLSDLLSPLKWEFITLNSLFKAVFAYPELKKSQYFIQKFKEELLIKGCGEARKHKEKPRLSYEKRIKEDSEIFDELCSCIFKNEEEPEIRESEIVYLSDMIGQKEQELQNLKGSYHSHSFTLGTSTPDSLQTKLHEEISDFPEFPQISPIRKPLKVSSPLNPIPEFIPQVKPDTTDTAILSLLNKLELL</sequence>
<evidence type="ECO:0000259" key="1">
    <source>
        <dbReference type="Pfam" id="PF07707"/>
    </source>
</evidence>
<feature type="domain" description="BACK" evidence="1">
    <location>
        <begin position="300"/>
        <end position="389"/>
    </location>
</feature>